<dbReference type="AlphaFoldDB" id="A0A7X0MLB1"/>
<sequence length="40" mass="4651">MRRVAFTALKKLKNTEVFVNLFEKLPGEKMSDVQKNQTIP</sequence>
<gene>
    <name evidence="1" type="ORF">HDF25_005091</name>
</gene>
<dbReference type="EMBL" id="JACHCC010000017">
    <property type="protein sequence ID" value="MBB6502906.1"/>
    <property type="molecule type" value="Genomic_DNA"/>
</dbReference>
<proteinExistence type="predicted"/>
<protein>
    <submittedName>
        <fullName evidence="1">Uncharacterized protein</fullName>
    </submittedName>
</protein>
<evidence type="ECO:0000313" key="1">
    <source>
        <dbReference type="EMBL" id="MBB6502906.1"/>
    </source>
</evidence>
<organism evidence="1 2">
    <name type="scientific">Pedobacter cryoconitis</name>
    <dbReference type="NCBI Taxonomy" id="188932"/>
    <lineage>
        <taxon>Bacteria</taxon>
        <taxon>Pseudomonadati</taxon>
        <taxon>Bacteroidota</taxon>
        <taxon>Sphingobacteriia</taxon>
        <taxon>Sphingobacteriales</taxon>
        <taxon>Sphingobacteriaceae</taxon>
        <taxon>Pedobacter</taxon>
    </lineage>
</organism>
<name>A0A7X0MLB1_9SPHI</name>
<comment type="caution">
    <text evidence="1">The sequence shown here is derived from an EMBL/GenBank/DDBJ whole genome shotgun (WGS) entry which is preliminary data.</text>
</comment>
<accession>A0A7X0MLB1</accession>
<evidence type="ECO:0000313" key="2">
    <source>
        <dbReference type="Proteomes" id="UP000521017"/>
    </source>
</evidence>
<reference evidence="1 2" key="1">
    <citation type="submission" date="2020-08" db="EMBL/GenBank/DDBJ databases">
        <title>Genomic Encyclopedia of Type Strains, Phase IV (KMG-V): Genome sequencing to study the core and pangenomes of soil and plant-associated prokaryotes.</title>
        <authorList>
            <person name="Whitman W."/>
        </authorList>
    </citation>
    <scope>NUCLEOTIDE SEQUENCE [LARGE SCALE GENOMIC DNA]</scope>
    <source>
        <strain evidence="1 2">M2T3</strain>
    </source>
</reference>
<dbReference type="Proteomes" id="UP000521017">
    <property type="component" value="Unassembled WGS sequence"/>
</dbReference>